<accession>E6QCI9</accession>
<proteinExistence type="predicted"/>
<protein>
    <submittedName>
        <fullName evidence="2">Uncharacterized protein</fullName>
    </submittedName>
</protein>
<comment type="caution">
    <text evidence="2">The sequence shown here is derived from an EMBL/GenBank/DDBJ whole genome shotgun (WGS) entry which is preliminary data.</text>
</comment>
<sequence length="223" mass="23342">MPAGVLVCGLERDAIADAVLVGAQIQAGNTATEGHALVLIADRCESRTDLGIGPNTAAVVQAAQRMHVADRRAEVTPKHTTGVQANGREHLIADLGTTIGVAGIHVAALRVNTDIAHTNFRFDGQVLLWMNEVSGIHRTGENRTVNGCARTTEDALAEVQIAETLVGVQETAGHTGANTADMNAVVFKTDLGGIVGGHGQTRERHAGESQRGDNEMLLHDGTP</sequence>
<reference evidence="2" key="1">
    <citation type="submission" date="2009-10" db="EMBL/GenBank/DDBJ databases">
        <title>Diversity of trophic interactions inside an arsenic-rich microbial ecosystem.</title>
        <authorList>
            <person name="Bertin P.N."/>
            <person name="Heinrich-Salmeron A."/>
            <person name="Pelletier E."/>
            <person name="Goulhen-Chollet F."/>
            <person name="Arsene-Ploetze F."/>
            <person name="Gallien S."/>
            <person name="Calteau A."/>
            <person name="Vallenet D."/>
            <person name="Casiot C."/>
            <person name="Chane-Woon-Ming B."/>
            <person name="Giloteaux L."/>
            <person name="Barakat M."/>
            <person name="Bonnefoy V."/>
            <person name="Bruneel O."/>
            <person name="Chandler M."/>
            <person name="Cleiss J."/>
            <person name="Duran R."/>
            <person name="Elbaz-Poulichet F."/>
            <person name="Fonknechten N."/>
            <person name="Lauga B."/>
            <person name="Mornico D."/>
            <person name="Ortet P."/>
            <person name="Schaeffer C."/>
            <person name="Siguier P."/>
            <person name="Alexander Thil Smith A."/>
            <person name="Van Dorsselaer A."/>
            <person name="Weissenbach J."/>
            <person name="Medigue C."/>
            <person name="Le Paslier D."/>
        </authorList>
    </citation>
    <scope>NUCLEOTIDE SEQUENCE</scope>
</reference>
<feature type="compositionally biased region" description="Basic and acidic residues" evidence="1">
    <location>
        <begin position="200"/>
        <end position="223"/>
    </location>
</feature>
<evidence type="ECO:0000256" key="1">
    <source>
        <dbReference type="SAM" id="MobiDB-lite"/>
    </source>
</evidence>
<dbReference type="AlphaFoldDB" id="E6QCI9"/>
<organism evidence="2">
    <name type="scientific">mine drainage metagenome</name>
    <dbReference type="NCBI Taxonomy" id="410659"/>
    <lineage>
        <taxon>unclassified sequences</taxon>
        <taxon>metagenomes</taxon>
        <taxon>ecological metagenomes</taxon>
    </lineage>
</organism>
<dbReference type="EMBL" id="CABP01000089">
    <property type="protein sequence ID" value="CBI04915.1"/>
    <property type="molecule type" value="Genomic_DNA"/>
</dbReference>
<feature type="region of interest" description="Disordered" evidence="1">
    <location>
        <begin position="196"/>
        <end position="223"/>
    </location>
</feature>
<name>E6QCI9_9ZZZZ</name>
<gene>
    <name evidence="2" type="ORF">CARN5_1606</name>
</gene>
<evidence type="ECO:0000313" key="2">
    <source>
        <dbReference type="EMBL" id="CBI04915.1"/>
    </source>
</evidence>